<dbReference type="OrthoDB" id="9988752at2759"/>
<name>A0A6I9MJW6_9TELE</name>
<gene>
    <name evidence="6" type="primary">sema6bb</name>
</gene>
<dbReference type="AlphaFoldDB" id="A0A6I9MJW6"/>
<keyword evidence="5" id="KW-1185">Reference proteome</keyword>
<dbReference type="InterPro" id="IPR015943">
    <property type="entry name" value="WD40/YVTN_repeat-like_dom_sf"/>
</dbReference>
<evidence type="ECO:0000313" key="5">
    <source>
        <dbReference type="Proteomes" id="UP000504611"/>
    </source>
</evidence>
<dbReference type="GO" id="GO:0005886">
    <property type="term" value="C:plasma membrane"/>
    <property type="evidence" value="ECO:0007669"/>
    <property type="project" value="TreeGrafter"/>
</dbReference>
<organism evidence="5 6">
    <name type="scientific">Notothenia coriiceps</name>
    <name type="common">black rockcod</name>
    <dbReference type="NCBI Taxonomy" id="8208"/>
    <lineage>
        <taxon>Eukaryota</taxon>
        <taxon>Metazoa</taxon>
        <taxon>Chordata</taxon>
        <taxon>Craniata</taxon>
        <taxon>Vertebrata</taxon>
        <taxon>Euteleostomi</taxon>
        <taxon>Actinopterygii</taxon>
        <taxon>Neopterygii</taxon>
        <taxon>Teleostei</taxon>
        <taxon>Neoteleostei</taxon>
        <taxon>Acanthomorphata</taxon>
        <taxon>Eupercaria</taxon>
        <taxon>Perciformes</taxon>
        <taxon>Notothenioidei</taxon>
        <taxon>Nototheniidae</taxon>
        <taxon>Notothenia</taxon>
    </lineage>
</organism>
<comment type="caution">
    <text evidence="2">Lacks conserved residue(s) required for the propagation of feature annotation.</text>
</comment>
<dbReference type="PANTHER" id="PTHR11036:SF10">
    <property type="entry name" value="SEMAPHORIN-6B"/>
    <property type="match status" value="1"/>
</dbReference>
<dbReference type="RefSeq" id="XP_010766669.1">
    <property type="nucleotide sequence ID" value="XM_010768367.1"/>
</dbReference>
<protein>
    <submittedName>
        <fullName evidence="6">Semaphorin-6B</fullName>
    </submittedName>
</protein>
<dbReference type="GO" id="GO:0030215">
    <property type="term" value="F:semaphorin receptor binding"/>
    <property type="evidence" value="ECO:0007669"/>
    <property type="project" value="InterPro"/>
</dbReference>
<dbReference type="InterPro" id="IPR036352">
    <property type="entry name" value="Semap_dom_sf"/>
</dbReference>
<dbReference type="GO" id="GO:0045499">
    <property type="term" value="F:chemorepellent activity"/>
    <property type="evidence" value="ECO:0007669"/>
    <property type="project" value="TreeGrafter"/>
</dbReference>
<dbReference type="Pfam" id="PF01403">
    <property type="entry name" value="Sema"/>
    <property type="match status" value="1"/>
</dbReference>
<dbReference type="GeneID" id="104943047"/>
<feature type="chain" id="PRO_5027058767" evidence="3">
    <location>
        <begin position="21"/>
        <end position="511"/>
    </location>
</feature>
<dbReference type="SUPFAM" id="SSF101912">
    <property type="entry name" value="Sema domain"/>
    <property type="match status" value="1"/>
</dbReference>
<evidence type="ECO:0000256" key="3">
    <source>
        <dbReference type="SAM" id="SignalP"/>
    </source>
</evidence>
<dbReference type="GO" id="GO:0030335">
    <property type="term" value="P:positive regulation of cell migration"/>
    <property type="evidence" value="ECO:0007669"/>
    <property type="project" value="TreeGrafter"/>
</dbReference>
<dbReference type="PROSITE" id="PS51004">
    <property type="entry name" value="SEMA"/>
    <property type="match status" value="1"/>
</dbReference>
<evidence type="ECO:0000313" key="6">
    <source>
        <dbReference type="RefSeq" id="XP_010766669.1"/>
    </source>
</evidence>
<evidence type="ECO:0000259" key="4">
    <source>
        <dbReference type="PROSITE" id="PS51004"/>
    </source>
</evidence>
<dbReference type="KEGG" id="ncc:104943047"/>
<evidence type="ECO:0000256" key="2">
    <source>
        <dbReference type="PROSITE-ProRule" id="PRU00352"/>
    </source>
</evidence>
<accession>A0A6I9MJW6</accession>
<dbReference type="SMART" id="SM00630">
    <property type="entry name" value="Sema"/>
    <property type="match status" value="1"/>
</dbReference>
<sequence length="511" mass="58248">MATAAPPFFLLCWLLQAVSSAFPEEPGPLNYIPTEVVRRHAVFLGRPHRTWLRQEPLHIQRILQVNRTLYIGARDDLFRVELDIVAGDEMFYSKKRTWESNKNDIRICRMKGKHEDECRNFMKVLLRRPGGLFVCGTNAFNPLCANYTVSEGNLFTATVTDFLAIDAVIYRSLGDSLALRTVKHDSKWFREPYFVSAVEWGPHIYFFFREIAMEFNYLEKVMVSRVARVCKRDLGGSQRVLEKQWTSFLKARLNCSVPGDSHFYFNLLHSTSPIIRMHGRDIILGVFSTPSNSIPGSAVCAFDMEQLASVFEGRFKEQKSSESIWTPVPDDFIPKPRPGGCAVQGSKFNSSNAFPDEMLNFVKTHPLMDEAVPSLGQRPWIVRTMVRYQLNKIVVDTEAGPHRNRTVLFLGSSRGNILKFLIMPNQDNSVTNSNIFLEELEGYNPDKCAEDSVQNRQLLSLTLDRPSHTLLLAFPSCLVRVPLARCQLYSRCMKNSIVLQCPTLCISGMNR</sequence>
<proteinExistence type="predicted"/>
<dbReference type="GO" id="GO:0007411">
    <property type="term" value="P:axon guidance"/>
    <property type="evidence" value="ECO:0007669"/>
    <property type="project" value="TreeGrafter"/>
</dbReference>
<reference evidence="6" key="1">
    <citation type="submission" date="2025-08" db="UniProtKB">
        <authorList>
            <consortium name="RefSeq"/>
        </authorList>
    </citation>
    <scope>IDENTIFICATION</scope>
    <source>
        <tissue evidence="6">Muscle</tissue>
    </source>
</reference>
<dbReference type="CTD" id="100148883"/>
<keyword evidence="3" id="KW-0732">Signal</keyword>
<dbReference type="InterPro" id="IPR001627">
    <property type="entry name" value="Semap_dom"/>
</dbReference>
<dbReference type="GO" id="GO:0001755">
    <property type="term" value="P:neural crest cell migration"/>
    <property type="evidence" value="ECO:0007669"/>
    <property type="project" value="TreeGrafter"/>
</dbReference>
<evidence type="ECO:0000256" key="1">
    <source>
        <dbReference type="ARBA" id="ARBA00023180"/>
    </source>
</evidence>
<dbReference type="Proteomes" id="UP000504611">
    <property type="component" value="Unplaced"/>
</dbReference>
<feature type="signal peptide" evidence="3">
    <location>
        <begin position="1"/>
        <end position="20"/>
    </location>
</feature>
<dbReference type="GO" id="GO:0071526">
    <property type="term" value="P:semaphorin-plexin signaling pathway"/>
    <property type="evidence" value="ECO:0007669"/>
    <property type="project" value="TreeGrafter"/>
</dbReference>
<feature type="domain" description="Sema" evidence="4">
    <location>
        <begin position="26"/>
        <end position="483"/>
    </location>
</feature>
<keyword evidence="1" id="KW-0325">Glycoprotein</keyword>
<dbReference type="Gene3D" id="2.130.10.10">
    <property type="entry name" value="YVTN repeat-like/Quinoprotein amine dehydrogenase"/>
    <property type="match status" value="1"/>
</dbReference>
<dbReference type="InterPro" id="IPR027231">
    <property type="entry name" value="Semaphorin"/>
</dbReference>
<dbReference type="PANTHER" id="PTHR11036">
    <property type="entry name" value="SEMAPHORIN"/>
    <property type="match status" value="1"/>
</dbReference>